<gene>
    <name evidence="2" type="ORF">NP233_g11604</name>
</gene>
<keyword evidence="3" id="KW-1185">Reference proteome</keyword>
<evidence type="ECO:0000313" key="2">
    <source>
        <dbReference type="EMBL" id="KAJ3557968.1"/>
    </source>
</evidence>
<feature type="compositionally biased region" description="Polar residues" evidence="1">
    <location>
        <begin position="1"/>
        <end position="14"/>
    </location>
</feature>
<accession>A0AAD5YQT5</accession>
<proteinExistence type="predicted"/>
<dbReference type="EMBL" id="JANIEX010001434">
    <property type="protein sequence ID" value="KAJ3557968.1"/>
    <property type="molecule type" value="Genomic_DNA"/>
</dbReference>
<protein>
    <submittedName>
        <fullName evidence="2">Uncharacterized protein</fullName>
    </submittedName>
</protein>
<feature type="region of interest" description="Disordered" evidence="1">
    <location>
        <begin position="1"/>
        <end position="25"/>
    </location>
</feature>
<dbReference type="AlphaFoldDB" id="A0AAD5YQT5"/>
<evidence type="ECO:0000313" key="3">
    <source>
        <dbReference type="Proteomes" id="UP001213000"/>
    </source>
</evidence>
<reference evidence="2" key="1">
    <citation type="submission" date="2022-07" db="EMBL/GenBank/DDBJ databases">
        <title>Genome Sequence of Leucocoprinus birnbaumii.</title>
        <authorList>
            <person name="Buettner E."/>
        </authorList>
    </citation>
    <scope>NUCLEOTIDE SEQUENCE</scope>
    <source>
        <strain evidence="2">VT141</strain>
    </source>
</reference>
<dbReference type="Proteomes" id="UP001213000">
    <property type="component" value="Unassembled WGS sequence"/>
</dbReference>
<feature type="compositionally biased region" description="Low complexity" evidence="1">
    <location>
        <begin position="15"/>
        <end position="24"/>
    </location>
</feature>
<organism evidence="2 3">
    <name type="scientific">Leucocoprinus birnbaumii</name>
    <dbReference type="NCBI Taxonomy" id="56174"/>
    <lineage>
        <taxon>Eukaryota</taxon>
        <taxon>Fungi</taxon>
        <taxon>Dikarya</taxon>
        <taxon>Basidiomycota</taxon>
        <taxon>Agaricomycotina</taxon>
        <taxon>Agaricomycetes</taxon>
        <taxon>Agaricomycetidae</taxon>
        <taxon>Agaricales</taxon>
        <taxon>Agaricineae</taxon>
        <taxon>Agaricaceae</taxon>
        <taxon>Leucocoprinus</taxon>
    </lineage>
</organism>
<comment type="caution">
    <text evidence="2">The sequence shown here is derived from an EMBL/GenBank/DDBJ whole genome shotgun (WGS) entry which is preliminary data.</text>
</comment>
<sequence length="126" mass="14281">MFASNGQYVSRQDYQQQQQQQAQQPDIQLRIDELVDESGQVIHGLQDLESQFTHSSTDVTSTFGRSSTDMTIDTTIAPFLEVVVAAITDSDIYVLRNDTTLYLVQGWILQELIIVVSVVQRIRTDE</sequence>
<name>A0AAD5YQT5_9AGAR</name>
<evidence type="ECO:0000256" key="1">
    <source>
        <dbReference type="SAM" id="MobiDB-lite"/>
    </source>
</evidence>